<comment type="caution">
    <text evidence="3">The sequence shown here is derived from an EMBL/GenBank/DDBJ whole genome shotgun (WGS) entry which is preliminary data.</text>
</comment>
<dbReference type="InterPro" id="IPR036910">
    <property type="entry name" value="HMG_box_dom_sf"/>
</dbReference>
<feature type="compositionally biased region" description="Polar residues" evidence="1">
    <location>
        <begin position="232"/>
        <end position="251"/>
    </location>
</feature>
<dbReference type="AlphaFoldDB" id="A0A175WF49"/>
<proteinExistence type="predicted"/>
<sequence length="603" mass="68117">MVRLAKSARDWSDDEDEDEFPDVFSTTPKRERSEQVATAVQPEVNEIPKLEKLAKPVAAVRRRKLGPVSDNLLLRAWTPESAEDEKSRCREKETSELRRTRVELRARRAKQSITIPRSPEDNEEEYISAQEEATVEDTSLFDATFHSCASRSSESNESEYEEEEDDDRDYDDDDNDDGDKLHCGKEGERAMVLQIPSCGFDCEFRQVSQQADLEDLVANLSSDDALELPPETTVSSSTQREATLPSSSTKSHPGLVSPKKLPRIPTTPHRPSTDMFWSQEFVDDWNDKHSPRKQLFPDTIEAKKKGRVKESPQKTAQKSSEAKAVSQRGQKKAFEKIKHEMAESFLSELDTVITGGKLAGLTAATGGIQLVWSNKLKTTAGRAHWKCEAIRTGGSDGTTKSMHRAWIELSDKVVDNEHRLLNTLAHEFCHAATYMISGVTKNPHGPEFQAWGDKCSRAFSDRGISVTTKHSYEIDFKYVWECVECTYEYKRHSKSINPARHRCGKCKSELKQIKPVPRKTKEGDGPQKVTEYQAFMKEQMRLIRTENPKTPQKDVIKIVASRWAALRSKSSTPVPEESVEEVTKSVGELDVGGKRYEYVDLVG</sequence>
<dbReference type="OrthoDB" id="20772at2759"/>
<feature type="compositionally biased region" description="Acidic residues" evidence="1">
    <location>
        <begin position="156"/>
        <end position="177"/>
    </location>
</feature>
<dbReference type="SMART" id="SM00731">
    <property type="entry name" value="SprT"/>
    <property type="match status" value="1"/>
</dbReference>
<dbReference type="GO" id="GO:0005634">
    <property type="term" value="C:nucleus"/>
    <property type="evidence" value="ECO:0007669"/>
    <property type="project" value="TreeGrafter"/>
</dbReference>
<evidence type="ECO:0000313" key="4">
    <source>
        <dbReference type="Proteomes" id="UP000078237"/>
    </source>
</evidence>
<dbReference type="VEuPathDB" id="FungiDB:MMYC01_201346"/>
<dbReference type="Pfam" id="PF10263">
    <property type="entry name" value="SprT-like"/>
    <property type="match status" value="1"/>
</dbReference>
<feature type="compositionally biased region" description="Acidic residues" evidence="1">
    <location>
        <begin position="12"/>
        <end position="21"/>
    </location>
</feature>
<feature type="compositionally biased region" description="Basic and acidic residues" evidence="1">
    <location>
        <begin position="300"/>
        <end position="312"/>
    </location>
</feature>
<dbReference type="PANTHER" id="PTHR23099">
    <property type="entry name" value="TRANSCRIPTIONAL REGULATOR"/>
    <property type="match status" value="1"/>
</dbReference>
<gene>
    <name evidence="3" type="ORF">MMYC01_201346</name>
</gene>
<feature type="region of interest" description="Disordered" evidence="1">
    <location>
        <begin position="287"/>
        <end position="328"/>
    </location>
</feature>
<dbReference type="GO" id="GO:0006950">
    <property type="term" value="P:response to stress"/>
    <property type="evidence" value="ECO:0007669"/>
    <property type="project" value="UniProtKB-ARBA"/>
</dbReference>
<dbReference type="InterPro" id="IPR006640">
    <property type="entry name" value="SprT-like_domain"/>
</dbReference>
<dbReference type="Proteomes" id="UP000078237">
    <property type="component" value="Unassembled WGS sequence"/>
</dbReference>
<dbReference type="EMBL" id="LCTW02000015">
    <property type="protein sequence ID" value="KXX82398.1"/>
    <property type="molecule type" value="Genomic_DNA"/>
</dbReference>
<evidence type="ECO:0000256" key="1">
    <source>
        <dbReference type="SAM" id="MobiDB-lite"/>
    </source>
</evidence>
<accession>A0A175WF49</accession>
<dbReference type="Gene3D" id="1.10.30.10">
    <property type="entry name" value="High mobility group box domain"/>
    <property type="match status" value="1"/>
</dbReference>
<organism evidence="3 4">
    <name type="scientific">Madurella mycetomatis</name>
    <dbReference type="NCBI Taxonomy" id="100816"/>
    <lineage>
        <taxon>Eukaryota</taxon>
        <taxon>Fungi</taxon>
        <taxon>Dikarya</taxon>
        <taxon>Ascomycota</taxon>
        <taxon>Pezizomycotina</taxon>
        <taxon>Sordariomycetes</taxon>
        <taxon>Sordariomycetidae</taxon>
        <taxon>Sordariales</taxon>
        <taxon>Sordariales incertae sedis</taxon>
        <taxon>Madurella</taxon>
    </lineage>
</organism>
<feature type="region of interest" description="Disordered" evidence="1">
    <location>
        <begin position="221"/>
        <end position="273"/>
    </location>
</feature>
<dbReference type="PANTHER" id="PTHR23099:SF0">
    <property type="entry name" value="GERM CELL NUCLEAR ACIDIC PROTEIN"/>
    <property type="match status" value="1"/>
</dbReference>
<reference evidence="3 4" key="1">
    <citation type="journal article" date="2016" name="Genome Announc.">
        <title>Genome Sequence of Madurella mycetomatis mm55, Isolated from a Human Mycetoma Case in Sudan.</title>
        <authorList>
            <person name="Smit S."/>
            <person name="Derks M.F."/>
            <person name="Bervoets S."/>
            <person name="Fahal A."/>
            <person name="van Leeuwen W."/>
            <person name="van Belkum A."/>
            <person name="van de Sande W.W."/>
        </authorList>
    </citation>
    <scope>NUCLEOTIDE SEQUENCE [LARGE SCALE GENOMIC DNA]</scope>
    <source>
        <strain evidence="4">mm55</strain>
    </source>
</reference>
<feature type="region of interest" description="Disordered" evidence="1">
    <location>
        <begin position="1"/>
        <end position="38"/>
    </location>
</feature>
<feature type="region of interest" description="Disordered" evidence="1">
    <location>
        <begin position="108"/>
        <end position="185"/>
    </location>
</feature>
<dbReference type="SUPFAM" id="SSF47095">
    <property type="entry name" value="HMG-box"/>
    <property type="match status" value="1"/>
</dbReference>
<dbReference type="Pfam" id="PF17283">
    <property type="entry name" value="Zn_ribbon_SprT"/>
    <property type="match status" value="1"/>
</dbReference>
<dbReference type="STRING" id="100816.A0A175WF49"/>
<keyword evidence="4" id="KW-1185">Reference proteome</keyword>
<feature type="domain" description="SprT-like" evidence="2">
    <location>
        <begin position="335"/>
        <end position="513"/>
    </location>
</feature>
<evidence type="ECO:0000313" key="3">
    <source>
        <dbReference type="EMBL" id="KXX82398.1"/>
    </source>
</evidence>
<protein>
    <submittedName>
        <fullName evidence="3">Acidic repeat-containing protein</fullName>
    </submittedName>
</protein>
<name>A0A175WF49_9PEZI</name>
<evidence type="ECO:0000259" key="2">
    <source>
        <dbReference type="SMART" id="SM00731"/>
    </source>
</evidence>
<dbReference type="InterPro" id="IPR035240">
    <property type="entry name" value="SprT_Zn_ribbon"/>
</dbReference>
<dbReference type="CDD" id="cd00084">
    <property type="entry name" value="HMG-box_SF"/>
    <property type="match status" value="1"/>
</dbReference>